<keyword evidence="7 11" id="KW-0630">Potassium</keyword>
<evidence type="ECO:0000256" key="9">
    <source>
        <dbReference type="ARBA" id="ARBA00023065"/>
    </source>
</evidence>
<comment type="function">
    <text evidence="11">Part of the high-affinity ATP-driven potassium transport (or Kdp) system, which catalyzes the hydrolysis of ATP coupled with the electrogenic transport of potassium into the cytoplasm. This subunit acts as a catalytic chaperone that increases the ATP-binding affinity of the ATP-hydrolyzing subunit KdpB by the formation of a transient KdpB/KdpC/ATP ternary complex.</text>
</comment>
<dbReference type="PIRSF" id="PIRSF001296">
    <property type="entry name" value="K_ATPase_KdpC"/>
    <property type="match status" value="1"/>
</dbReference>
<evidence type="ECO:0000256" key="3">
    <source>
        <dbReference type="ARBA" id="ARBA00022538"/>
    </source>
</evidence>
<keyword evidence="8 11" id="KW-1133">Transmembrane helix</keyword>
<dbReference type="Pfam" id="PF02669">
    <property type="entry name" value="KdpC"/>
    <property type="match status" value="1"/>
</dbReference>
<dbReference type="PANTHER" id="PTHR30042:SF2">
    <property type="entry name" value="POTASSIUM-TRANSPORTING ATPASE KDPC SUBUNIT"/>
    <property type="match status" value="1"/>
</dbReference>
<dbReference type="InterPro" id="IPR003820">
    <property type="entry name" value="KdpC"/>
</dbReference>
<keyword evidence="13" id="KW-1185">Reference proteome</keyword>
<keyword evidence="9 11" id="KW-0406">Ion transport</keyword>
<dbReference type="GO" id="GO:0008556">
    <property type="term" value="F:P-type potassium transmembrane transporter activity"/>
    <property type="evidence" value="ECO:0007669"/>
    <property type="project" value="InterPro"/>
</dbReference>
<sequence length="190" mass="20540">MGANMKSSKGVLRPAIVCFLLMTLLCGVLYTAAVTGIAGIFFPQKANGSIITVTLKDGSKKDFGSALIAQEFSEPKYLIGRPLGTSNLSPTSAEQKEQVNKRIDWWHSLDPDNKKDIPADLVMASASGVDPNISPNAADYQISRIARERGIEEDKVKEVIDKYTIKSFLGIFGEPAVNVLKVNLALDGLL</sequence>
<keyword evidence="1 11" id="KW-0813">Transport</keyword>
<keyword evidence="3 11" id="KW-0633">Potassium transport</keyword>
<comment type="subunit">
    <text evidence="11">The system is composed of three essential subunits: KdpA, KdpB and KdpC.</text>
</comment>
<dbReference type="AlphaFoldDB" id="A0A1M6WXF2"/>
<proteinExistence type="inferred from homology"/>
<dbReference type="GO" id="GO:0005886">
    <property type="term" value="C:plasma membrane"/>
    <property type="evidence" value="ECO:0007669"/>
    <property type="project" value="UniProtKB-SubCell"/>
</dbReference>
<evidence type="ECO:0000256" key="11">
    <source>
        <dbReference type="HAMAP-Rule" id="MF_00276"/>
    </source>
</evidence>
<dbReference type="HAMAP" id="MF_00276">
    <property type="entry name" value="KdpC"/>
    <property type="match status" value="1"/>
</dbReference>
<gene>
    <name evidence="11" type="primary">kdpC</name>
    <name evidence="12" type="ORF">SAMN02745136_03798</name>
</gene>
<dbReference type="GO" id="GO:0005524">
    <property type="term" value="F:ATP binding"/>
    <property type="evidence" value="ECO:0007669"/>
    <property type="project" value="UniProtKB-UniRule"/>
</dbReference>
<evidence type="ECO:0000256" key="7">
    <source>
        <dbReference type="ARBA" id="ARBA00022958"/>
    </source>
</evidence>
<comment type="subcellular location">
    <subcellularLocation>
        <location evidence="11">Cell membrane</location>
        <topology evidence="11">Single-pass membrane protein</topology>
    </subcellularLocation>
</comment>
<dbReference type="Proteomes" id="UP000184386">
    <property type="component" value="Unassembled WGS sequence"/>
</dbReference>
<accession>A0A1M6WXF2</accession>
<evidence type="ECO:0000256" key="4">
    <source>
        <dbReference type="ARBA" id="ARBA00022692"/>
    </source>
</evidence>
<keyword evidence="5 11" id="KW-0547">Nucleotide-binding</keyword>
<keyword evidence="2 11" id="KW-1003">Cell membrane</keyword>
<dbReference type="EMBL" id="FRAC01000021">
    <property type="protein sequence ID" value="SHK98356.1"/>
    <property type="molecule type" value="Genomic_DNA"/>
</dbReference>
<evidence type="ECO:0000256" key="2">
    <source>
        <dbReference type="ARBA" id="ARBA00022475"/>
    </source>
</evidence>
<keyword evidence="4 11" id="KW-0812">Transmembrane</keyword>
<keyword evidence="6 11" id="KW-0067">ATP-binding</keyword>
<organism evidence="12 13">
    <name type="scientific">Anaerocolumna jejuensis DSM 15929</name>
    <dbReference type="NCBI Taxonomy" id="1121322"/>
    <lineage>
        <taxon>Bacteria</taxon>
        <taxon>Bacillati</taxon>
        <taxon>Bacillota</taxon>
        <taxon>Clostridia</taxon>
        <taxon>Lachnospirales</taxon>
        <taxon>Lachnospiraceae</taxon>
        <taxon>Anaerocolumna</taxon>
    </lineage>
</organism>
<dbReference type="PANTHER" id="PTHR30042">
    <property type="entry name" value="POTASSIUM-TRANSPORTING ATPASE C CHAIN"/>
    <property type="match status" value="1"/>
</dbReference>
<evidence type="ECO:0000256" key="8">
    <source>
        <dbReference type="ARBA" id="ARBA00022989"/>
    </source>
</evidence>
<evidence type="ECO:0000256" key="10">
    <source>
        <dbReference type="ARBA" id="ARBA00023136"/>
    </source>
</evidence>
<evidence type="ECO:0000256" key="1">
    <source>
        <dbReference type="ARBA" id="ARBA00022448"/>
    </source>
</evidence>
<name>A0A1M6WXF2_9FIRM</name>
<reference evidence="12 13" key="1">
    <citation type="submission" date="2016-11" db="EMBL/GenBank/DDBJ databases">
        <authorList>
            <person name="Jaros S."/>
            <person name="Januszkiewicz K."/>
            <person name="Wedrychowicz H."/>
        </authorList>
    </citation>
    <scope>NUCLEOTIDE SEQUENCE [LARGE SCALE GENOMIC DNA]</scope>
    <source>
        <strain evidence="12 13">DSM 15929</strain>
    </source>
</reference>
<keyword evidence="10 11" id="KW-0472">Membrane</keyword>
<evidence type="ECO:0000256" key="5">
    <source>
        <dbReference type="ARBA" id="ARBA00022741"/>
    </source>
</evidence>
<evidence type="ECO:0000313" key="13">
    <source>
        <dbReference type="Proteomes" id="UP000184386"/>
    </source>
</evidence>
<evidence type="ECO:0000313" key="12">
    <source>
        <dbReference type="EMBL" id="SHK98356.1"/>
    </source>
</evidence>
<protein>
    <recommendedName>
        <fullName evidence="11">Potassium-transporting ATPase KdpC subunit</fullName>
    </recommendedName>
    <alternativeName>
        <fullName evidence="11">ATP phosphohydrolase [potassium-transporting] C chain</fullName>
    </alternativeName>
    <alternativeName>
        <fullName evidence="11">Potassium-binding and translocating subunit C</fullName>
    </alternativeName>
    <alternativeName>
        <fullName evidence="11">Potassium-translocating ATPase C chain</fullName>
    </alternativeName>
</protein>
<evidence type="ECO:0000256" key="6">
    <source>
        <dbReference type="ARBA" id="ARBA00022840"/>
    </source>
</evidence>
<dbReference type="STRING" id="1121322.SAMN02745136_03798"/>
<comment type="similarity">
    <text evidence="11">Belongs to the KdpC family.</text>
</comment>